<evidence type="ECO:0000313" key="2">
    <source>
        <dbReference type="Proteomes" id="UP001148662"/>
    </source>
</evidence>
<name>A0ACC1TFD1_9APHY</name>
<gene>
    <name evidence="1" type="ORF">NM688_g73</name>
</gene>
<comment type="caution">
    <text evidence="1">The sequence shown here is derived from an EMBL/GenBank/DDBJ whole genome shotgun (WGS) entry which is preliminary data.</text>
</comment>
<dbReference type="Proteomes" id="UP001148662">
    <property type="component" value="Unassembled WGS sequence"/>
</dbReference>
<dbReference type="EMBL" id="JANHOG010000005">
    <property type="protein sequence ID" value="KAJ3559881.1"/>
    <property type="molecule type" value="Genomic_DNA"/>
</dbReference>
<protein>
    <submittedName>
        <fullName evidence="1">Uncharacterized protein</fullName>
    </submittedName>
</protein>
<sequence length="1715" mass="187280">MSATTTTFVDLTDAQMLDYAADPDFSMHAMGSSPDWLTVEATMSDDTNTIPDATLHDYPETIEVDMEPHAEDEEMTEYEMADQQPGDQHPLGSTEDTELVDVDVAEPSQATTPIPITSLPSPVSAPDIFVQQPPAISDTSEHATATTEVPSENAVNSDPGVRGTGATDSSPDFQHMQAQSPLLHPSIGHTELAETHAALDASNDAGATDVAPAAAEESTMSASAQDVEEAQGDEGFAVSAIVANGDETTTRELAEAPIVPQNQTPVPEGGAQHESVQYEEGDDHEAVIAEDHSEAHLSNGEDPHEISDGVYIDPPPAVLLSVVLSSGEQECCLFNQPHASPSQSPNEYASSSTSAEPILLLHQRPTLYYEPLSNVFDALRQEEAIYNVRDLSDGELVLEAYDLDLKITEDNVYAREVTIHELNILHDGIDLRGPLRLRLSSSSPRFITRYQALRDQVAQLTLGLSGGVPAYETGDADDHKAEELDEYEPGQDEPTAYESLPQHEIPDQQYYGEPVEEETAAAEEPDHQQFANPENPETVEDVEDHSAQGGSSLEESGIIEAAEEDVGEEAATANEVQEEYGTELTAEEVPEPLDADEVHRSADAEGSDNTDYAQEVADDDGHFGEDDLSEEYGGEESQYYDADDREAAEQDVVGDAKPAVPTTAPEDEVEAESEVTYDEPHDSSLLSQSETGEDGEVVDNATREDGAEPEVNANYETNPDSAELEELDDYDELDEVEPLGRVEASHNDKWEDIDDVDNPIESSKDNPENDDALSKYSSETLSSTRSKRSREEDDEFEGLYDSPPETPGFRILSAEAQFGGFGSIGPHITLISTVATLRMCVSCVVLNIFSYTTPHFADIQTVASVLLHRGRLPLGQIVRFSGLKLRTTDADGEVLEVNTEECLMRLRYGRYVWQAEQVLGKAAAEIVQLVMDHGKLRPPDVISRLSIYDPVKGPSLYNQAFHKLVEASYLKPATLLSHISPRDKRIRYETEEKAKITGFPTAKELRQAKEAAEARLRREEEEAEKIGMVCLTCLCTRGHLLKKAARNEKRKIKEVIVHTRFVTVRSYTSPIVAFTASRFHLQRKLVEEEIVDEGVYFRVNCEKFNIHVRNKIIEDAVRERFNEHAGMVMRATLKATESKQLKLSDIRSDAAPLAGVAAQIPEEDLASGLALSSSKKPSQMALLKDYCGILASADNPTPAGRAASFLSLTGSKVQVEFEIIGTRLRRRILEAITREKHGDDGVRIVSLLLQTGKMDEKQISKVAMMAPKDVRPLLSAMAADCIISLQEVPKSADRNPARTFYLWYVDLQKAYAVLLSNMYKTLYNIAVRRQTEEEEPSLKAVLDKRQRSDVSQDEERLLTRNERELLADWQKKQEKLTILEMRVEESVFILRDLALPILLSLKMASDSAPASPAENAHAEVNNENVESPPRTWPIAPDVLESIQSASRKKLAKSAALEAAAVAADAEAAKKAKTTKKPVVKAKTPKASAKTSKKASKPSEKVAAGHPSWKDMVKECIVANKEDVRTGVSRTIIKKYIEETYGLEMTPTNVSLLNRAIIHGAEHGVFALPKGPSGKVKLAPKARKASPVNENAPAEPRKSAEKKAPKAQKEKAAAPTKRASAKSDKAPIKKKIDTKPAAKPKKTSSARAEKKAPAAKASATKAKKAPASKAKAPASKSTSTKKPTSKVAKKPTSTKAATSGTRSSRRAPAVSTNKAR</sequence>
<keyword evidence="2" id="KW-1185">Reference proteome</keyword>
<proteinExistence type="predicted"/>
<evidence type="ECO:0000313" key="1">
    <source>
        <dbReference type="EMBL" id="KAJ3559881.1"/>
    </source>
</evidence>
<organism evidence="1 2">
    <name type="scientific">Phlebia brevispora</name>
    <dbReference type="NCBI Taxonomy" id="194682"/>
    <lineage>
        <taxon>Eukaryota</taxon>
        <taxon>Fungi</taxon>
        <taxon>Dikarya</taxon>
        <taxon>Basidiomycota</taxon>
        <taxon>Agaricomycotina</taxon>
        <taxon>Agaricomycetes</taxon>
        <taxon>Polyporales</taxon>
        <taxon>Meruliaceae</taxon>
        <taxon>Phlebia</taxon>
    </lineage>
</organism>
<reference evidence="1" key="1">
    <citation type="submission" date="2022-07" db="EMBL/GenBank/DDBJ databases">
        <title>Genome Sequence of Phlebia brevispora.</title>
        <authorList>
            <person name="Buettner E."/>
        </authorList>
    </citation>
    <scope>NUCLEOTIDE SEQUENCE</scope>
    <source>
        <strain evidence="1">MPL23</strain>
    </source>
</reference>
<accession>A0ACC1TFD1</accession>